<evidence type="ECO:0000313" key="7">
    <source>
        <dbReference type="Proteomes" id="UP000019486"/>
    </source>
</evidence>
<dbReference type="Pfam" id="PF13458">
    <property type="entry name" value="Peripla_BP_6"/>
    <property type="match status" value="1"/>
</dbReference>
<protein>
    <submittedName>
        <fullName evidence="6">ABC transporter permease</fullName>
    </submittedName>
</protein>
<feature type="signal peptide" evidence="4">
    <location>
        <begin position="1"/>
        <end position="24"/>
    </location>
</feature>
<dbReference type="Gene3D" id="3.40.50.2300">
    <property type="match status" value="2"/>
</dbReference>
<evidence type="ECO:0000256" key="3">
    <source>
        <dbReference type="ARBA" id="ARBA00022970"/>
    </source>
</evidence>
<proteinExistence type="inferred from homology"/>
<keyword evidence="3" id="KW-0813">Transport</keyword>
<organism evidence="6 7">
    <name type="scientific">Skermanella stibiiresistens SB22</name>
    <dbReference type="NCBI Taxonomy" id="1385369"/>
    <lineage>
        <taxon>Bacteria</taxon>
        <taxon>Pseudomonadati</taxon>
        <taxon>Pseudomonadota</taxon>
        <taxon>Alphaproteobacteria</taxon>
        <taxon>Rhodospirillales</taxon>
        <taxon>Azospirillaceae</taxon>
        <taxon>Skermanella</taxon>
    </lineage>
</organism>
<dbReference type="PANTHER" id="PTHR30483">
    <property type="entry name" value="LEUCINE-SPECIFIC-BINDING PROTEIN"/>
    <property type="match status" value="1"/>
</dbReference>
<dbReference type="InterPro" id="IPR051010">
    <property type="entry name" value="BCAA_transport"/>
</dbReference>
<dbReference type="GO" id="GO:0006865">
    <property type="term" value="P:amino acid transport"/>
    <property type="evidence" value="ECO:0007669"/>
    <property type="project" value="UniProtKB-KW"/>
</dbReference>
<gene>
    <name evidence="6" type="ORF">N825_05170</name>
</gene>
<feature type="chain" id="PRO_5004923087" evidence="4">
    <location>
        <begin position="25"/>
        <end position="409"/>
    </location>
</feature>
<comment type="caution">
    <text evidence="6">The sequence shown here is derived from an EMBL/GenBank/DDBJ whole genome shotgun (WGS) entry which is preliminary data.</text>
</comment>
<evidence type="ECO:0000256" key="4">
    <source>
        <dbReference type="SAM" id="SignalP"/>
    </source>
</evidence>
<dbReference type="CDD" id="cd06327">
    <property type="entry name" value="PBP1_SBP-like"/>
    <property type="match status" value="1"/>
</dbReference>
<keyword evidence="2 4" id="KW-0732">Signal</keyword>
<dbReference type="EMBL" id="AVFL01000097">
    <property type="protein sequence ID" value="EWY35660.1"/>
    <property type="molecule type" value="Genomic_DNA"/>
</dbReference>
<name>W9GP71_9PROT</name>
<evidence type="ECO:0000256" key="2">
    <source>
        <dbReference type="ARBA" id="ARBA00022729"/>
    </source>
</evidence>
<dbReference type="AlphaFoldDB" id="W9GP71"/>
<keyword evidence="7" id="KW-1185">Reference proteome</keyword>
<keyword evidence="3" id="KW-0029">Amino-acid transport</keyword>
<reference evidence="6 7" key="1">
    <citation type="submission" date="2013-08" db="EMBL/GenBank/DDBJ databases">
        <title>The genome sequence of Skermanella stibiiresistens.</title>
        <authorList>
            <person name="Zhu W."/>
            <person name="Wang G."/>
        </authorList>
    </citation>
    <scope>NUCLEOTIDE SEQUENCE [LARGE SCALE GENOMIC DNA]</scope>
    <source>
        <strain evidence="6 7">SB22</strain>
    </source>
</reference>
<comment type="similarity">
    <text evidence="1">Belongs to the leucine-binding protein family.</text>
</comment>
<dbReference type="PATRIC" id="fig|1385369.3.peg.7278"/>
<evidence type="ECO:0000259" key="5">
    <source>
        <dbReference type="Pfam" id="PF13458"/>
    </source>
</evidence>
<accession>W9GP71</accession>
<sequence>MTKMLKRMLAGTALTALSVGIATAANAQGAISDGKIKIGVLNDRSGIYADVAGEGSAVAARMAAEEFGNAIDGMPIEVVVADHQNKADIAANITRQWIDREQVDVVADVPNSAAALAVQEITRDKNRIFLMSGPGSSRLTGDACSPTGLHWTYDNHALAAGTARALTQEGKTSWYFLTADYAFGQSLEAETTAVVKELGGQVMGGVRHPLGNSDFSSFLLQAQGSGAQVIGLANAGNDTTNAIKQANEFGITQAGQTLAGMLLFISDVHALGLDAAQGLVATTGFYWDMDDETRAWSAKYQEKMGSKPTMVHAGVYSSVKHYLKAVQAAKTDESKAVVSKMHELPIQDMFAKNGKLLSNGRMVHDMYLARVKSPSESKGPWDYYDIVRTIPGDQAYLDAAASGCKIAQK</sequence>
<dbReference type="Proteomes" id="UP000019486">
    <property type="component" value="Unassembled WGS sequence"/>
</dbReference>
<feature type="domain" description="Leucine-binding protein" evidence="5">
    <location>
        <begin position="35"/>
        <end position="372"/>
    </location>
</feature>
<evidence type="ECO:0000313" key="6">
    <source>
        <dbReference type="EMBL" id="EWY35660.1"/>
    </source>
</evidence>
<dbReference type="PANTHER" id="PTHR30483:SF6">
    <property type="entry name" value="PERIPLASMIC BINDING PROTEIN OF ABC TRANSPORTER FOR NATURAL AMINO ACIDS"/>
    <property type="match status" value="1"/>
</dbReference>
<dbReference type="InterPro" id="IPR028081">
    <property type="entry name" value="Leu-bd"/>
</dbReference>
<evidence type="ECO:0000256" key="1">
    <source>
        <dbReference type="ARBA" id="ARBA00010062"/>
    </source>
</evidence>
<dbReference type="InterPro" id="IPR028082">
    <property type="entry name" value="Peripla_BP_I"/>
</dbReference>
<dbReference type="SUPFAM" id="SSF53822">
    <property type="entry name" value="Periplasmic binding protein-like I"/>
    <property type="match status" value="1"/>
</dbReference>
<dbReference type="STRING" id="1385369.N825_05170"/>